<dbReference type="Proteomes" id="UP000230233">
    <property type="component" value="Chromosome III"/>
</dbReference>
<accession>A0A2G5UHJ5</accession>
<comment type="caution">
    <text evidence="1">The sequence shown here is derived from an EMBL/GenBank/DDBJ whole genome shotgun (WGS) entry which is preliminary data.</text>
</comment>
<dbReference type="AlphaFoldDB" id="A0A2G5UHJ5"/>
<sequence length="119" mass="13960">MRALLFHNLSTIGKKSILVQKYVIDWGGEKNQKGKMKLKLERDKKRKAESGCVNEQNIAVFGIVVMKKRKYIPQLERVKIVCQNDFNQCEFSCDKLRMREKGVAKTKQVRREEEKESNN</sequence>
<reference evidence="2" key="1">
    <citation type="submission" date="2017-10" db="EMBL/GenBank/DDBJ databases">
        <title>Rapid genome shrinkage in a self-fertile nematode reveals novel sperm competition proteins.</title>
        <authorList>
            <person name="Yin D."/>
            <person name="Schwarz E.M."/>
            <person name="Thomas C.G."/>
            <person name="Felde R.L."/>
            <person name="Korf I.F."/>
            <person name="Cutter A.D."/>
            <person name="Schartner C.M."/>
            <person name="Ralston E.J."/>
            <person name="Meyer B.J."/>
            <person name="Haag E.S."/>
        </authorList>
    </citation>
    <scope>NUCLEOTIDE SEQUENCE [LARGE SCALE GENOMIC DNA]</scope>
    <source>
        <strain evidence="2">JU1422</strain>
    </source>
</reference>
<protein>
    <submittedName>
        <fullName evidence="1">Uncharacterized protein</fullName>
    </submittedName>
</protein>
<organism evidence="1 2">
    <name type="scientific">Caenorhabditis nigoni</name>
    <dbReference type="NCBI Taxonomy" id="1611254"/>
    <lineage>
        <taxon>Eukaryota</taxon>
        <taxon>Metazoa</taxon>
        <taxon>Ecdysozoa</taxon>
        <taxon>Nematoda</taxon>
        <taxon>Chromadorea</taxon>
        <taxon>Rhabditida</taxon>
        <taxon>Rhabditina</taxon>
        <taxon>Rhabditomorpha</taxon>
        <taxon>Rhabditoidea</taxon>
        <taxon>Rhabditidae</taxon>
        <taxon>Peloderinae</taxon>
        <taxon>Caenorhabditis</taxon>
    </lineage>
</organism>
<proteinExistence type="predicted"/>
<name>A0A2G5UHJ5_9PELO</name>
<gene>
    <name evidence="1" type="primary">Cnig_chr_III.g10691</name>
    <name evidence="1" type="ORF">B9Z55_010691</name>
</gene>
<evidence type="ECO:0000313" key="1">
    <source>
        <dbReference type="EMBL" id="PIC38801.1"/>
    </source>
</evidence>
<evidence type="ECO:0000313" key="2">
    <source>
        <dbReference type="Proteomes" id="UP000230233"/>
    </source>
</evidence>
<keyword evidence="2" id="KW-1185">Reference proteome</keyword>
<dbReference type="EMBL" id="PDUG01000003">
    <property type="protein sequence ID" value="PIC38801.1"/>
    <property type="molecule type" value="Genomic_DNA"/>
</dbReference>